<keyword evidence="5 8" id="KW-0472">Membrane</keyword>
<accession>A0ABV6PCL7</accession>
<dbReference type="PRINTS" id="PR00125">
    <property type="entry name" value="ATPASEDELTA"/>
</dbReference>
<evidence type="ECO:0000256" key="1">
    <source>
        <dbReference type="ARBA" id="ARBA00004370"/>
    </source>
</evidence>
<reference evidence="9 10" key="1">
    <citation type="submission" date="2024-09" db="EMBL/GenBank/DDBJ databases">
        <authorList>
            <person name="Sun Q."/>
            <person name="Mori K."/>
        </authorList>
    </citation>
    <scope>NUCLEOTIDE SEQUENCE [LARGE SCALE GENOMIC DNA]</scope>
    <source>
        <strain evidence="9 10">NCAIM B.02604</strain>
    </source>
</reference>
<dbReference type="HAMAP" id="MF_01416">
    <property type="entry name" value="ATP_synth_delta_bact"/>
    <property type="match status" value="1"/>
</dbReference>
<evidence type="ECO:0000256" key="6">
    <source>
        <dbReference type="ARBA" id="ARBA00023196"/>
    </source>
</evidence>
<dbReference type="Proteomes" id="UP001589862">
    <property type="component" value="Unassembled WGS sequence"/>
</dbReference>
<keyword evidence="8" id="KW-1003">Cell membrane</keyword>
<evidence type="ECO:0000256" key="8">
    <source>
        <dbReference type="HAMAP-Rule" id="MF_01416"/>
    </source>
</evidence>
<evidence type="ECO:0000256" key="5">
    <source>
        <dbReference type="ARBA" id="ARBA00023136"/>
    </source>
</evidence>
<keyword evidence="4 8" id="KW-0406">Ion transport</keyword>
<comment type="subcellular location">
    <subcellularLocation>
        <location evidence="8">Cell membrane</location>
        <topology evidence="8">Peripheral membrane protein</topology>
    </subcellularLocation>
    <subcellularLocation>
        <location evidence="1">Membrane</location>
    </subcellularLocation>
</comment>
<dbReference type="PANTHER" id="PTHR11910">
    <property type="entry name" value="ATP SYNTHASE DELTA CHAIN"/>
    <property type="match status" value="1"/>
</dbReference>
<keyword evidence="6 8" id="KW-0139">CF(1)</keyword>
<name>A0ABV6PCL7_9MICC</name>
<dbReference type="NCBIfam" id="NF009967">
    <property type="entry name" value="PRK13430.1"/>
    <property type="match status" value="1"/>
</dbReference>
<evidence type="ECO:0000256" key="3">
    <source>
        <dbReference type="ARBA" id="ARBA00022781"/>
    </source>
</evidence>
<evidence type="ECO:0000313" key="10">
    <source>
        <dbReference type="Proteomes" id="UP001589862"/>
    </source>
</evidence>
<comment type="similarity">
    <text evidence="8">Belongs to the ATPase delta chain family.</text>
</comment>
<proteinExistence type="inferred from homology"/>
<dbReference type="InterPro" id="IPR000711">
    <property type="entry name" value="ATPase_OSCP/dsu"/>
</dbReference>
<keyword evidence="10" id="KW-1185">Reference proteome</keyword>
<evidence type="ECO:0000256" key="7">
    <source>
        <dbReference type="ARBA" id="ARBA00023310"/>
    </source>
</evidence>
<dbReference type="InterPro" id="IPR020781">
    <property type="entry name" value="ATPase_OSCP/d_CS"/>
</dbReference>
<dbReference type="NCBIfam" id="TIGR01145">
    <property type="entry name" value="ATP_synt_delta"/>
    <property type="match status" value="1"/>
</dbReference>
<evidence type="ECO:0000256" key="2">
    <source>
        <dbReference type="ARBA" id="ARBA00022448"/>
    </source>
</evidence>
<comment type="function">
    <text evidence="8">This protein is part of the stalk that links CF(0) to CF(1). It either transmits conformational changes from CF(0) to CF(1) or is implicated in proton conduction.</text>
</comment>
<protein>
    <recommendedName>
        <fullName evidence="8">ATP synthase subunit delta</fullName>
    </recommendedName>
    <alternativeName>
        <fullName evidence="8">ATP synthase F(1) sector subunit delta</fullName>
    </alternativeName>
    <alternativeName>
        <fullName evidence="8">F-type ATPase subunit delta</fullName>
        <shortName evidence="8">F-ATPase subunit delta</shortName>
    </alternativeName>
</protein>
<evidence type="ECO:0000313" key="9">
    <source>
        <dbReference type="EMBL" id="MFC0582588.1"/>
    </source>
</evidence>
<comment type="function">
    <text evidence="8">F(1)F(0) ATP synthase produces ATP from ADP in the presence of a proton or sodium gradient. F-type ATPases consist of two structural domains, F(1) containing the extramembraneous catalytic core and F(0) containing the membrane proton channel, linked together by a central stalk and a peripheral stalk. During catalysis, ATP synthesis in the catalytic domain of F(1) is coupled via a rotary mechanism of the central stalk subunits to proton translocation.</text>
</comment>
<keyword evidence="7 8" id="KW-0066">ATP synthesis</keyword>
<dbReference type="EMBL" id="JBHLUB010000031">
    <property type="protein sequence ID" value="MFC0582588.1"/>
    <property type="molecule type" value="Genomic_DNA"/>
</dbReference>
<keyword evidence="2 8" id="KW-0813">Transport</keyword>
<dbReference type="Pfam" id="PF00213">
    <property type="entry name" value="OSCP"/>
    <property type="match status" value="2"/>
</dbReference>
<dbReference type="RefSeq" id="WP_377459860.1">
    <property type="nucleotide sequence ID" value="NZ_JBHLUB010000031.1"/>
</dbReference>
<sequence length="269" mass="28670">MAAASSESLAQAKQELQSTINGADLALAKELFEVLSVLEEQAALRRALTDPSREPAQRAGLVQNLFGAKVSEPAIKVLQTLAGKRWSNERDLGDGLEQIATTVVAAAAERNGLTGLNQLESELLGFNRTVGASHEVQAALTDPLASSQAKTTLAQRLSASVSDEARLLIDQAISSPRGKKPQDLIADFVKQIAARQQRWIATVTVAAPLNEATQNRLATALNGYFGRDLKLNVNVDPAVIGGMKIQVGDEVVDSSIESRLQDLKRKLAG</sequence>
<keyword evidence="3 8" id="KW-0375">Hydrogen ion transport</keyword>
<organism evidence="9 10">
    <name type="scientific">Micrococcoides hystricis</name>
    <dbReference type="NCBI Taxonomy" id="1572761"/>
    <lineage>
        <taxon>Bacteria</taxon>
        <taxon>Bacillati</taxon>
        <taxon>Actinomycetota</taxon>
        <taxon>Actinomycetes</taxon>
        <taxon>Micrococcales</taxon>
        <taxon>Micrococcaceae</taxon>
        <taxon>Micrococcoides</taxon>
    </lineage>
</organism>
<gene>
    <name evidence="8" type="primary">atpH</name>
    <name evidence="9" type="ORF">ACFFFR_09390</name>
</gene>
<evidence type="ECO:0000256" key="4">
    <source>
        <dbReference type="ARBA" id="ARBA00023065"/>
    </source>
</evidence>
<comment type="caution">
    <text evidence="9">The sequence shown here is derived from an EMBL/GenBank/DDBJ whole genome shotgun (WGS) entry which is preliminary data.</text>
</comment>
<dbReference type="PROSITE" id="PS00389">
    <property type="entry name" value="ATPASE_DELTA"/>
    <property type="match status" value="1"/>
</dbReference>